<gene>
    <name evidence="2" type="ORF">GBB04_12170</name>
</gene>
<sequence>PDMTWVFIVAYDIWNFCYTYNCLPTHSWYCGLALLLAPTMANFFWNKGGWIQNRANTLAIWCMFAQVFPMFQDESKFAVQSVNNPNVNLTVSIIALVANVLALGYIMYRAKKQHVNPWLQEVFKGTRDYEQAIARQEVAA</sequence>
<evidence type="ECO:0000256" key="1">
    <source>
        <dbReference type="SAM" id="Phobius"/>
    </source>
</evidence>
<dbReference type="AlphaFoldDB" id="A0A7J5TEA8"/>
<reference evidence="2 3" key="1">
    <citation type="journal article" date="2019" name="Nat. Med.">
        <title>A library of human gut bacterial isolates paired with longitudinal multiomics data enables mechanistic microbiome research.</title>
        <authorList>
            <person name="Poyet M."/>
            <person name="Groussin M."/>
            <person name="Gibbons S.M."/>
            <person name="Avila-Pacheco J."/>
            <person name="Jiang X."/>
            <person name="Kearney S.M."/>
            <person name="Perrotta A.R."/>
            <person name="Berdy B."/>
            <person name="Zhao S."/>
            <person name="Lieberman T.D."/>
            <person name="Swanson P.K."/>
            <person name="Smith M."/>
            <person name="Roesemann S."/>
            <person name="Alexander J.E."/>
            <person name="Rich S.A."/>
            <person name="Livny J."/>
            <person name="Vlamakis H."/>
            <person name="Clish C."/>
            <person name="Bullock K."/>
            <person name="Deik A."/>
            <person name="Scott J."/>
            <person name="Pierce K.A."/>
            <person name="Xavier R.J."/>
            <person name="Alm E.J."/>
        </authorList>
    </citation>
    <scope>NUCLEOTIDE SEQUENCE [LARGE SCALE GENOMIC DNA]</scope>
    <source>
        <strain evidence="2 3">BIOML-A2</strain>
    </source>
</reference>
<comment type="caution">
    <text evidence="2">The sequence shown here is derived from an EMBL/GenBank/DDBJ whole genome shotgun (WGS) entry which is preliminary data.</text>
</comment>
<dbReference type="InterPro" id="IPR043747">
    <property type="entry name" value="DUF5692"/>
</dbReference>
<feature type="transmembrane region" description="Helical" evidence="1">
    <location>
        <begin position="26"/>
        <end position="45"/>
    </location>
</feature>
<keyword evidence="1" id="KW-0812">Transmembrane</keyword>
<keyword evidence="1" id="KW-1133">Transmembrane helix</keyword>
<dbReference type="RefSeq" id="WP_240123341.1">
    <property type="nucleotide sequence ID" value="NZ_WDPD01000069.1"/>
</dbReference>
<organism evidence="2 3">
    <name type="scientific">Bifidobacterium dentium</name>
    <dbReference type="NCBI Taxonomy" id="1689"/>
    <lineage>
        <taxon>Bacteria</taxon>
        <taxon>Bacillati</taxon>
        <taxon>Actinomycetota</taxon>
        <taxon>Actinomycetes</taxon>
        <taxon>Bifidobacteriales</taxon>
        <taxon>Bifidobacteriaceae</taxon>
        <taxon>Bifidobacterium</taxon>
    </lineage>
</organism>
<dbReference type="Proteomes" id="UP000429211">
    <property type="component" value="Unassembled WGS sequence"/>
</dbReference>
<name>A0A7J5TEA8_9BIFI</name>
<accession>A0A7J5TEA8</accession>
<evidence type="ECO:0000313" key="2">
    <source>
        <dbReference type="EMBL" id="KAB7455568.1"/>
    </source>
</evidence>
<feature type="transmembrane region" description="Helical" evidence="1">
    <location>
        <begin position="87"/>
        <end position="108"/>
    </location>
</feature>
<protein>
    <submittedName>
        <fullName evidence="2">Uncharacterized protein</fullName>
    </submittedName>
</protein>
<dbReference type="EMBL" id="WDPD01000069">
    <property type="protein sequence ID" value="KAB7455568.1"/>
    <property type="molecule type" value="Genomic_DNA"/>
</dbReference>
<evidence type="ECO:0000313" key="3">
    <source>
        <dbReference type="Proteomes" id="UP000429211"/>
    </source>
</evidence>
<dbReference type="Pfam" id="PF18948">
    <property type="entry name" value="DUF5692"/>
    <property type="match status" value="1"/>
</dbReference>
<proteinExistence type="predicted"/>
<feature type="non-terminal residue" evidence="2">
    <location>
        <position position="1"/>
    </location>
</feature>
<keyword evidence="1" id="KW-0472">Membrane</keyword>
<feature type="transmembrane region" description="Helical" evidence="1">
    <location>
        <begin position="57"/>
        <end position="72"/>
    </location>
</feature>